<evidence type="ECO:0000313" key="2">
    <source>
        <dbReference type="Proteomes" id="UP001220010"/>
    </source>
</evidence>
<comment type="caution">
    <text evidence="1">The sequence shown here is derived from an EMBL/GenBank/DDBJ whole genome shotgun (WGS) entry which is preliminary data.</text>
</comment>
<dbReference type="EMBL" id="JARFPK010000054">
    <property type="protein sequence ID" value="MDF0591679.1"/>
    <property type="molecule type" value="Genomic_DNA"/>
</dbReference>
<evidence type="ECO:0000313" key="1">
    <source>
        <dbReference type="EMBL" id="MDF0591679.1"/>
    </source>
</evidence>
<reference evidence="1 2" key="1">
    <citation type="submission" date="2023-03" db="EMBL/GenBank/DDBJ databases">
        <title>WGS of Methanotrichaceae archaeon Mx.</title>
        <authorList>
            <person name="Sorokin D.Y."/>
            <person name="Merkel A.Y."/>
        </authorList>
    </citation>
    <scope>NUCLEOTIDE SEQUENCE [LARGE SCALE GENOMIC DNA]</scope>
    <source>
        <strain evidence="1 2">Mx</strain>
    </source>
</reference>
<protein>
    <submittedName>
        <fullName evidence="1">Uncharacterized protein</fullName>
    </submittedName>
</protein>
<sequence>MTAPTVEELTRFIRFLGHERFAIKSVQTGEKGAQEAHFDLINANRAVDYIKLRNGKRQLWVNVQRLKKGSKQYHDFADVEAITNIFLDIDAKKPDDRKDHAATEFERGFAVAQLPTVRAWLDGQGLKPGLAFKSGNGGGLLLPIPATEPTPEFIAKVATFLKVVRKEADVDVDTATFDPPRVCGVLGTWNSKFEDEKEGRKNHLREAIGEIPTRDEDGRLLRFIEELTPDPDALKTWTEKFNQTPTAEEAEPEPPEDAGEIDVDFVKAKLDALSEADPVLLDLLNWTDEAKKRHGKDRSKAEFGLCGKLTAAGFTDTQINWIMSNVSRIGKWNEEGNHYRFEMTLNNIRANDAEEAAEKCTTCGNDASAPPKPEPIAEDIVAEARNILEFKDPIEYTLDVFNSLHVGDRSAGGIMYCCYLTPQIETSRGAHPKLTGKSGGGKSDMAAATLHTLPSEAYHKTGLSPKALFYHPIQRGTIVFCDDYKQNDDTDAVIKQTSSEFHEHYYHRTVLKGKPAVLSVPPEIVWMITSVDSDQDLQCLNRAVPIDVDETPEQDKRVADHIQKLAVRGEVARPVTREVLVVRAMFRILKSERLKVSIPFGGPEDLIWNDAGNRRNLPLFLDILQAVTFWRRFQRDVDEEGRLIATVKDFDTAKALYVGDGRGESFKTKLTGAERKLAKLIVAEGGRLEQSEAAILMGVSGGRITQLVQGKDSKKEGGLLYKVTGFSRISEKIDRGSGRSQAINVLYLNEFDTWKDSEAVVILRNREKWE</sequence>
<organism evidence="1 2">
    <name type="scientific">Candidatus Methanocrinis natronophilus</name>
    <dbReference type="NCBI Taxonomy" id="3033396"/>
    <lineage>
        <taxon>Archaea</taxon>
        <taxon>Methanobacteriati</taxon>
        <taxon>Methanobacteriota</taxon>
        <taxon>Stenosarchaea group</taxon>
        <taxon>Methanomicrobia</taxon>
        <taxon>Methanotrichales</taxon>
        <taxon>Methanotrichaceae</taxon>
        <taxon>Methanocrinis</taxon>
    </lineage>
</organism>
<gene>
    <name evidence="1" type="ORF">P0O15_10965</name>
</gene>
<proteinExistence type="predicted"/>
<keyword evidence="2" id="KW-1185">Reference proteome</keyword>
<dbReference type="RefSeq" id="WP_316967406.1">
    <property type="nucleotide sequence ID" value="NZ_JARFPK010000054.1"/>
</dbReference>
<dbReference type="Proteomes" id="UP001220010">
    <property type="component" value="Unassembled WGS sequence"/>
</dbReference>
<accession>A0ABT5XAE1</accession>
<name>A0ABT5XAE1_9EURY</name>